<dbReference type="Gene3D" id="1.20.1280.50">
    <property type="match status" value="1"/>
</dbReference>
<comment type="caution">
    <text evidence="2">The sequence shown here is derived from an EMBL/GenBank/DDBJ whole genome shotgun (WGS) entry which is preliminary data.</text>
</comment>
<sequence length="183" mass="20845">MKLLQLPTEIIHLVLSELPIKDLVRTERTCKQLQWACLHEINRRMAASHSDYSLLVHLKQTAAQWQQFDPKTKTAHYKVDMDPVTIRSMYDQRRLIECTLLRKKRLLPISSDDPICIPVQKGIDSGETVHVSIRNGACQLEANVTHLTPAPVPLDRKMRLAPRCLSYSIQITSMSLPLSTIAV</sequence>
<keyword evidence="3" id="KW-1185">Reference proteome</keyword>
<dbReference type="InterPro" id="IPR001810">
    <property type="entry name" value="F-box_dom"/>
</dbReference>
<gene>
    <name evidence="2" type="ORF">DM01DRAFT_1334956</name>
</gene>
<dbReference type="EMBL" id="MCGT01000011">
    <property type="protein sequence ID" value="ORX55561.1"/>
    <property type="molecule type" value="Genomic_DNA"/>
</dbReference>
<dbReference type="InterPro" id="IPR036047">
    <property type="entry name" value="F-box-like_dom_sf"/>
</dbReference>
<dbReference type="Proteomes" id="UP000242146">
    <property type="component" value="Unassembled WGS sequence"/>
</dbReference>
<reference evidence="2 3" key="1">
    <citation type="submission" date="2016-07" db="EMBL/GenBank/DDBJ databases">
        <title>Pervasive Adenine N6-methylation of Active Genes in Fungi.</title>
        <authorList>
            <consortium name="DOE Joint Genome Institute"/>
            <person name="Mondo S.J."/>
            <person name="Dannebaum R.O."/>
            <person name="Kuo R.C."/>
            <person name="Labutti K."/>
            <person name="Haridas S."/>
            <person name="Kuo A."/>
            <person name="Salamov A."/>
            <person name="Ahrendt S.R."/>
            <person name="Lipzen A."/>
            <person name="Sullivan W."/>
            <person name="Andreopoulos W.B."/>
            <person name="Clum A."/>
            <person name="Lindquist E."/>
            <person name="Daum C."/>
            <person name="Ramamoorthy G.K."/>
            <person name="Gryganskyi A."/>
            <person name="Culley D."/>
            <person name="Magnuson J.K."/>
            <person name="James T.Y."/>
            <person name="O'Malley M.A."/>
            <person name="Stajich J.E."/>
            <person name="Spatafora J.W."/>
            <person name="Visel A."/>
            <person name="Grigoriev I.V."/>
        </authorList>
    </citation>
    <scope>NUCLEOTIDE SEQUENCE [LARGE SCALE GENOMIC DNA]</scope>
    <source>
        <strain evidence="2 3">NRRL 3301</strain>
    </source>
</reference>
<dbReference type="Pfam" id="PF12937">
    <property type="entry name" value="F-box-like"/>
    <property type="match status" value="1"/>
</dbReference>
<protein>
    <recommendedName>
        <fullName evidence="1">F-box domain-containing protein</fullName>
    </recommendedName>
</protein>
<name>A0A1X2GJV7_9FUNG</name>
<evidence type="ECO:0000259" key="1">
    <source>
        <dbReference type="PROSITE" id="PS50181"/>
    </source>
</evidence>
<accession>A0A1X2GJV7</accession>
<dbReference type="SUPFAM" id="SSF81383">
    <property type="entry name" value="F-box domain"/>
    <property type="match status" value="1"/>
</dbReference>
<feature type="domain" description="F-box" evidence="1">
    <location>
        <begin position="1"/>
        <end position="34"/>
    </location>
</feature>
<evidence type="ECO:0000313" key="3">
    <source>
        <dbReference type="Proteomes" id="UP000242146"/>
    </source>
</evidence>
<dbReference type="OrthoDB" id="2153609at2759"/>
<organism evidence="2 3">
    <name type="scientific">Hesseltinella vesiculosa</name>
    <dbReference type="NCBI Taxonomy" id="101127"/>
    <lineage>
        <taxon>Eukaryota</taxon>
        <taxon>Fungi</taxon>
        <taxon>Fungi incertae sedis</taxon>
        <taxon>Mucoromycota</taxon>
        <taxon>Mucoromycotina</taxon>
        <taxon>Mucoromycetes</taxon>
        <taxon>Mucorales</taxon>
        <taxon>Cunninghamellaceae</taxon>
        <taxon>Hesseltinella</taxon>
    </lineage>
</organism>
<proteinExistence type="predicted"/>
<evidence type="ECO:0000313" key="2">
    <source>
        <dbReference type="EMBL" id="ORX55561.1"/>
    </source>
</evidence>
<dbReference type="CDD" id="cd09917">
    <property type="entry name" value="F-box_SF"/>
    <property type="match status" value="1"/>
</dbReference>
<dbReference type="PROSITE" id="PS50181">
    <property type="entry name" value="FBOX"/>
    <property type="match status" value="1"/>
</dbReference>
<dbReference type="AlphaFoldDB" id="A0A1X2GJV7"/>